<feature type="signal peptide" evidence="10">
    <location>
        <begin position="1"/>
        <end position="22"/>
    </location>
</feature>
<evidence type="ECO:0000256" key="8">
    <source>
        <dbReference type="PIRSR" id="PIRSR618044-2"/>
    </source>
</evidence>
<dbReference type="EMBL" id="BBMN01000002">
    <property type="protein sequence ID" value="GAL03656.1"/>
    <property type="molecule type" value="Genomic_DNA"/>
</dbReference>
<keyword evidence="5" id="KW-0573">Peptidoglycan synthesis</keyword>
<dbReference type="Proteomes" id="UP000029227">
    <property type="component" value="Unassembled WGS sequence"/>
</dbReference>
<evidence type="ECO:0000256" key="5">
    <source>
        <dbReference type="ARBA" id="ARBA00022984"/>
    </source>
</evidence>
<organism evidence="12 13">
    <name type="scientific">Photobacterium aphoticum</name>
    <dbReference type="NCBI Taxonomy" id="754436"/>
    <lineage>
        <taxon>Bacteria</taxon>
        <taxon>Pseudomonadati</taxon>
        <taxon>Pseudomonadota</taxon>
        <taxon>Gammaproteobacteria</taxon>
        <taxon>Vibrionales</taxon>
        <taxon>Vibrionaceae</taxon>
        <taxon>Photobacterium</taxon>
    </lineage>
</organism>
<feature type="chain" id="PRO_5001861961" evidence="10">
    <location>
        <begin position="23"/>
        <end position="299"/>
    </location>
</feature>
<proteinExistence type="inferred from homology"/>
<dbReference type="MEROPS" id="S11.002"/>
<dbReference type="GO" id="GO:0006508">
    <property type="term" value="P:proteolysis"/>
    <property type="evidence" value="ECO:0007669"/>
    <property type="project" value="InterPro"/>
</dbReference>
<dbReference type="InterPro" id="IPR001967">
    <property type="entry name" value="Peptidase_S11_N"/>
</dbReference>
<evidence type="ECO:0000313" key="12">
    <source>
        <dbReference type="EMBL" id="GAL03656.1"/>
    </source>
</evidence>
<comment type="caution">
    <text evidence="12">The sequence shown here is derived from an EMBL/GenBank/DDBJ whole genome shotgun (WGS) entry which is preliminary data.</text>
</comment>
<keyword evidence="3" id="KW-0378">Hydrolase</keyword>
<dbReference type="STRING" id="754436.JCM19237_6550"/>
<dbReference type="InterPro" id="IPR012338">
    <property type="entry name" value="Beta-lactam/transpept-like"/>
</dbReference>
<evidence type="ECO:0000256" key="1">
    <source>
        <dbReference type="ARBA" id="ARBA00007164"/>
    </source>
</evidence>
<evidence type="ECO:0000259" key="11">
    <source>
        <dbReference type="Pfam" id="PF00768"/>
    </source>
</evidence>
<protein>
    <submittedName>
        <fullName evidence="12">Murein-DD-endopeptidase</fullName>
    </submittedName>
</protein>
<gene>
    <name evidence="12" type="ORF">JCM19237_6550</name>
</gene>
<accession>A0A090QL59</accession>
<keyword evidence="4" id="KW-0133">Cell shape</keyword>
<feature type="active site" description="Proton acceptor" evidence="7">
    <location>
        <position position="67"/>
    </location>
</feature>
<keyword evidence="6" id="KW-0961">Cell wall biogenesis/degradation</keyword>
<evidence type="ECO:0000313" key="13">
    <source>
        <dbReference type="Proteomes" id="UP000029227"/>
    </source>
</evidence>
<dbReference type="Pfam" id="PF00768">
    <property type="entry name" value="Peptidase_S11"/>
    <property type="match status" value="1"/>
</dbReference>
<evidence type="ECO:0000256" key="4">
    <source>
        <dbReference type="ARBA" id="ARBA00022960"/>
    </source>
</evidence>
<dbReference type="GO" id="GO:0009002">
    <property type="term" value="F:serine-type D-Ala-D-Ala carboxypeptidase activity"/>
    <property type="evidence" value="ECO:0007669"/>
    <property type="project" value="InterPro"/>
</dbReference>
<evidence type="ECO:0000256" key="2">
    <source>
        <dbReference type="ARBA" id="ARBA00022729"/>
    </source>
</evidence>
<feature type="active site" evidence="7">
    <location>
        <position position="121"/>
    </location>
</feature>
<feature type="active site" description="Acyl-ester intermediate" evidence="7">
    <location>
        <position position="64"/>
    </location>
</feature>
<dbReference type="InterPro" id="IPR018044">
    <property type="entry name" value="Peptidase_S11"/>
</dbReference>
<comment type="similarity">
    <text evidence="1 9">Belongs to the peptidase S11 family.</text>
</comment>
<dbReference type="NCBIfam" id="NF008668">
    <property type="entry name" value="PRK11669.1"/>
    <property type="match status" value="1"/>
</dbReference>
<dbReference type="Gene3D" id="3.40.710.10">
    <property type="entry name" value="DD-peptidase/beta-lactamase superfamily"/>
    <property type="match status" value="1"/>
</dbReference>
<evidence type="ECO:0000256" key="10">
    <source>
        <dbReference type="SAM" id="SignalP"/>
    </source>
</evidence>
<dbReference type="GO" id="GO:0071555">
    <property type="term" value="P:cell wall organization"/>
    <property type="evidence" value="ECO:0007669"/>
    <property type="project" value="UniProtKB-KW"/>
</dbReference>
<dbReference type="GO" id="GO:0008360">
    <property type="term" value="P:regulation of cell shape"/>
    <property type="evidence" value="ECO:0007669"/>
    <property type="project" value="UniProtKB-KW"/>
</dbReference>
<dbReference type="eggNOG" id="COG1686">
    <property type="taxonomic scope" value="Bacteria"/>
</dbReference>
<keyword evidence="2 10" id="KW-0732">Signal</keyword>
<name>A0A090QL59_9GAMM</name>
<reference evidence="12 13" key="1">
    <citation type="journal article" date="2014" name="Genome Announc.">
        <title>Draft Genome Sequences of Two Vibrionaceae Species, Vibrio ponticus C121 and Photobacterium aphoticum C119, Isolated as Coral Reef Microbiota.</title>
        <authorList>
            <person name="Al-saari N."/>
            <person name="Meirelles P.M."/>
            <person name="Mino S."/>
            <person name="Suda W."/>
            <person name="Oshima K."/>
            <person name="Hattori M."/>
            <person name="Ohkuma M."/>
            <person name="Thompson F.L."/>
            <person name="Gomez-Gil B."/>
            <person name="Sawabe T."/>
            <person name="Sawabe T."/>
        </authorList>
    </citation>
    <scope>NUCLEOTIDE SEQUENCE [LARGE SCALE GENOMIC DNA]</scope>
    <source>
        <strain evidence="12 13">JCM 19237</strain>
    </source>
</reference>
<dbReference type="PANTHER" id="PTHR21581">
    <property type="entry name" value="D-ALANYL-D-ALANINE CARBOXYPEPTIDASE"/>
    <property type="match status" value="1"/>
</dbReference>
<evidence type="ECO:0000256" key="3">
    <source>
        <dbReference type="ARBA" id="ARBA00022801"/>
    </source>
</evidence>
<dbReference type="PANTHER" id="PTHR21581:SF26">
    <property type="entry name" value="D-ALANYL-D-ALANINE ENDOPEPTIDASE"/>
    <property type="match status" value="1"/>
</dbReference>
<dbReference type="SUPFAM" id="SSF56601">
    <property type="entry name" value="beta-lactamase/transpeptidase-like"/>
    <property type="match status" value="1"/>
</dbReference>
<dbReference type="PRINTS" id="PR00725">
    <property type="entry name" value="DADACBPTASE1"/>
</dbReference>
<feature type="binding site" evidence="8">
    <location>
        <position position="228"/>
    </location>
    <ligand>
        <name>substrate</name>
    </ligand>
</feature>
<dbReference type="GO" id="GO:0009252">
    <property type="term" value="P:peptidoglycan biosynthetic process"/>
    <property type="evidence" value="ECO:0007669"/>
    <property type="project" value="UniProtKB-KW"/>
</dbReference>
<evidence type="ECO:0000256" key="7">
    <source>
        <dbReference type="PIRSR" id="PIRSR618044-1"/>
    </source>
</evidence>
<evidence type="ECO:0000256" key="6">
    <source>
        <dbReference type="ARBA" id="ARBA00023316"/>
    </source>
</evidence>
<sequence length="299" mass="32994">MIRPLRTFVFLLVSATSMVAYANPSQPLSSKNIETASVSAYVSELKSGNVVYKKNADVVMPIASLTKVMTALVVLDAKQPLKEALTFDANDKKRIYNNYTRIRMQSQLTRGEALRIALMSSENLASAALADNYPDGHSAFVKAMNKKAKALGMTHTRFVDSSGLSPENVSTAADVHKMIMAASKYPEIKKYSTTVVHTAYFKKPRYKLAYTNTNALVRGNKWDITLSKTGYLDVAGHCLAMIANIDKQDYVMVTLDAYGKRTPLGDASRIKKWLTTGDSGDITDSAEHYQRTKLKALTQ</sequence>
<dbReference type="AlphaFoldDB" id="A0A090QL59"/>
<evidence type="ECO:0000256" key="9">
    <source>
        <dbReference type="RuleBase" id="RU004016"/>
    </source>
</evidence>
<feature type="domain" description="Peptidase S11 D-alanyl-D-alanine carboxypeptidase A N-terminal" evidence="11">
    <location>
        <begin position="33"/>
        <end position="257"/>
    </location>
</feature>